<protein>
    <submittedName>
        <fullName evidence="2">Uncharacterized protein</fullName>
    </submittedName>
</protein>
<sequence length="117" mass="12160">MGAGIEANTAPNLPSMEKKSMKPAAICTTLRLPTRVSASKPAFSTDTDDPLPVPNIPDNKMPTPCQPIPRLRTDGGTGLALAYLDTAIKEPVDSTRATNEAIIIAKASPASNVGAPH</sequence>
<dbReference type="AlphaFoldDB" id="A0A7C9E720"/>
<reference evidence="2" key="2">
    <citation type="submission" date="2020-07" db="EMBL/GenBank/DDBJ databases">
        <authorList>
            <person name="Vera ALvarez R."/>
            <person name="Arias-Moreno D.M."/>
            <person name="Jimenez-Jacinto V."/>
            <person name="Jimenez-Bremont J.F."/>
            <person name="Swaminathan K."/>
            <person name="Moose S.P."/>
            <person name="Guerrero-Gonzalez M.L."/>
            <person name="Marino-Ramirez L."/>
            <person name="Landsman D."/>
            <person name="Rodriguez-Kessler M."/>
            <person name="Delgado-Sanchez P."/>
        </authorList>
    </citation>
    <scope>NUCLEOTIDE SEQUENCE</scope>
    <source>
        <tissue evidence="2">Cladode</tissue>
    </source>
</reference>
<dbReference type="EMBL" id="GISG01213854">
    <property type="protein sequence ID" value="MBA4661841.1"/>
    <property type="molecule type" value="Transcribed_RNA"/>
</dbReference>
<feature type="region of interest" description="Disordered" evidence="1">
    <location>
        <begin position="1"/>
        <end position="22"/>
    </location>
</feature>
<reference evidence="2" key="1">
    <citation type="journal article" date="2013" name="J. Plant Res.">
        <title>Effect of fungi and light on seed germination of three Opuntia species from semiarid lands of central Mexico.</title>
        <authorList>
            <person name="Delgado-Sanchez P."/>
            <person name="Jimenez-Bremont J.F."/>
            <person name="Guerrero-Gonzalez Mde L."/>
            <person name="Flores J."/>
        </authorList>
    </citation>
    <scope>NUCLEOTIDE SEQUENCE</scope>
    <source>
        <tissue evidence="2">Cladode</tissue>
    </source>
</reference>
<name>A0A7C9E720_OPUST</name>
<accession>A0A7C9E720</accession>
<proteinExistence type="predicted"/>
<evidence type="ECO:0000313" key="2">
    <source>
        <dbReference type="EMBL" id="MBA4661841.1"/>
    </source>
</evidence>
<feature type="region of interest" description="Disordered" evidence="1">
    <location>
        <begin position="37"/>
        <end position="72"/>
    </location>
</feature>
<evidence type="ECO:0000256" key="1">
    <source>
        <dbReference type="SAM" id="MobiDB-lite"/>
    </source>
</evidence>
<organism evidence="2">
    <name type="scientific">Opuntia streptacantha</name>
    <name type="common">Prickly pear cactus</name>
    <name type="synonym">Opuntia cardona</name>
    <dbReference type="NCBI Taxonomy" id="393608"/>
    <lineage>
        <taxon>Eukaryota</taxon>
        <taxon>Viridiplantae</taxon>
        <taxon>Streptophyta</taxon>
        <taxon>Embryophyta</taxon>
        <taxon>Tracheophyta</taxon>
        <taxon>Spermatophyta</taxon>
        <taxon>Magnoliopsida</taxon>
        <taxon>eudicotyledons</taxon>
        <taxon>Gunneridae</taxon>
        <taxon>Pentapetalae</taxon>
        <taxon>Caryophyllales</taxon>
        <taxon>Cactineae</taxon>
        <taxon>Cactaceae</taxon>
        <taxon>Opuntioideae</taxon>
        <taxon>Opuntia</taxon>
    </lineage>
</organism>